<dbReference type="EMBL" id="CP002780">
    <property type="protein sequence ID" value="AEG61047.1"/>
    <property type="molecule type" value="Genomic_DNA"/>
</dbReference>
<evidence type="ECO:0000256" key="2">
    <source>
        <dbReference type="SAM" id="Phobius"/>
    </source>
</evidence>
<reference evidence="3 4" key="2">
    <citation type="journal article" date="2012" name="Stand. Genomic Sci.">
        <title>Complete genome sequence of the sulfate-reducing firmicute Desulfotomaculum ruminis type strain (DL(T)).</title>
        <authorList>
            <person name="Spring S."/>
            <person name="Visser M."/>
            <person name="Lu M."/>
            <person name="Copeland A."/>
            <person name="Lapidus A."/>
            <person name="Lucas S."/>
            <person name="Cheng J.F."/>
            <person name="Han C."/>
            <person name="Tapia R."/>
            <person name="Goodwin L.A."/>
            <person name="Pitluck S."/>
            <person name="Ivanova N."/>
            <person name="Land M."/>
            <person name="Hauser L."/>
            <person name="Larimer F."/>
            <person name="Rohde M."/>
            <person name="Goker M."/>
            <person name="Detter J.C."/>
            <person name="Kyrpides N.C."/>
            <person name="Woyke T."/>
            <person name="Schaap P.J."/>
            <person name="Plugge C.M."/>
            <person name="Muyzer G."/>
            <person name="Kuever J."/>
            <person name="Pereira I.A."/>
            <person name="Parshina S.N."/>
            <person name="Bernier-Latmani R."/>
            <person name="Stams A.J."/>
            <person name="Klenk H.P."/>
        </authorList>
    </citation>
    <scope>NUCLEOTIDE SEQUENCE [LARGE SCALE GENOMIC DNA]</scope>
    <source>
        <strain evidence="4">ATCC 23193 / DSM 2154 / NCIB 8452 / DL</strain>
    </source>
</reference>
<sequence>MLVAGDRMFGSGSGGMTLFLIFILLYLGQKGSLQGHQYSENNGSSKDVKPAAEKKYAVGLADGEVAEYPWNNTDQMEQGYAGEMEGQEMEFDSPYDIGDQGDVVQPQVEMDSDEELVQETGNEWMGGFGSWEPPVEKSPAEGFPFQGGYTILPIDESKVSNDPVENEESIEDEEKGHPDEPILGGQNKLFLYPSVKNVEREKGDSAGPKVSIKFQK</sequence>
<evidence type="ECO:0000313" key="3">
    <source>
        <dbReference type="EMBL" id="AEG61047.1"/>
    </source>
</evidence>
<dbReference type="AlphaFoldDB" id="F6DSF7"/>
<dbReference type="HOGENOM" id="CLU_1275981_0_0_9"/>
<feature type="transmembrane region" description="Helical" evidence="2">
    <location>
        <begin position="12"/>
        <end position="28"/>
    </location>
</feature>
<reference evidence="4" key="1">
    <citation type="submission" date="2011-05" db="EMBL/GenBank/DDBJ databases">
        <title>Complete sequence of Desulfotomaculum ruminis DSM 2154.</title>
        <authorList>
            <person name="Lucas S."/>
            <person name="Copeland A."/>
            <person name="Lapidus A."/>
            <person name="Cheng J.-F."/>
            <person name="Goodwin L."/>
            <person name="Pitluck S."/>
            <person name="Lu M."/>
            <person name="Detter J.C."/>
            <person name="Han C."/>
            <person name="Tapia R."/>
            <person name="Land M."/>
            <person name="Hauser L."/>
            <person name="Kyrpides N."/>
            <person name="Ivanova N."/>
            <person name="Mikhailova N."/>
            <person name="Pagani I."/>
            <person name="Stams A.J.M."/>
            <person name="Plugge C.M."/>
            <person name="Muyzer G."/>
            <person name="Kuever J."/>
            <person name="Parshina S.N."/>
            <person name="Ivanova A.E."/>
            <person name="Nazina T.N."/>
            <person name="Brambilla E."/>
            <person name="Spring S."/>
            <person name="Klenk H.-P."/>
            <person name="Woyke T."/>
        </authorList>
    </citation>
    <scope>NUCLEOTIDE SEQUENCE [LARGE SCALE GENOMIC DNA]</scope>
    <source>
        <strain evidence="4">ATCC 23193 / DSM 2154 / NCIB 8452 / DL</strain>
    </source>
</reference>
<dbReference type="RefSeq" id="WP_013842799.1">
    <property type="nucleotide sequence ID" value="NC_015589.1"/>
</dbReference>
<dbReference type="KEGG" id="dru:Desru_2833"/>
<dbReference type="Proteomes" id="UP000009234">
    <property type="component" value="Chromosome"/>
</dbReference>
<keyword evidence="2" id="KW-1133">Transmembrane helix</keyword>
<name>F6DSF7_DESRL</name>
<feature type="compositionally biased region" description="Acidic residues" evidence="1">
    <location>
        <begin position="164"/>
        <end position="173"/>
    </location>
</feature>
<keyword evidence="2" id="KW-0812">Transmembrane</keyword>
<organism evidence="3 4">
    <name type="scientific">Desulforamulus ruminis (strain ATCC 23193 / DSM 2154 / NCIMB 8452 / DL)</name>
    <name type="common">Desulfotomaculum ruminis</name>
    <dbReference type="NCBI Taxonomy" id="696281"/>
    <lineage>
        <taxon>Bacteria</taxon>
        <taxon>Bacillati</taxon>
        <taxon>Bacillota</taxon>
        <taxon>Clostridia</taxon>
        <taxon>Eubacteriales</taxon>
        <taxon>Peptococcaceae</taxon>
        <taxon>Desulforamulus</taxon>
    </lineage>
</organism>
<feature type="region of interest" description="Disordered" evidence="1">
    <location>
        <begin position="154"/>
        <end position="186"/>
    </location>
</feature>
<gene>
    <name evidence="3" type="ordered locus">Desru_2833</name>
</gene>
<proteinExistence type="predicted"/>
<keyword evidence="2" id="KW-0472">Membrane</keyword>
<protein>
    <submittedName>
        <fullName evidence="3">Uncharacterized protein</fullName>
    </submittedName>
</protein>
<evidence type="ECO:0000256" key="1">
    <source>
        <dbReference type="SAM" id="MobiDB-lite"/>
    </source>
</evidence>
<keyword evidence="4" id="KW-1185">Reference proteome</keyword>
<evidence type="ECO:0000313" key="4">
    <source>
        <dbReference type="Proteomes" id="UP000009234"/>
    </source>
</evidence>
<accession>F6DSF7</accession>